<gene>
    <name evidence="20" type="primary">Ddx24</name>
    <name evidence="20" type="ORF">CEPORN_R05748</name>
</gene>
<keyword evidence="7 15" id="KW-0694">RNA-binding</keyword>
<feature type="compositionally biased region" description="Basic and acidic residues" evidence="16">
    <location>
        <begin position="273"/>
        <end position="301"/>
    </location>
</feature>
<evidence type="ECO:0000313" key="20">
    <source>
        <dbReference type="EMBL" id="NWU18690.1"/>
    </source>
</evidence>
<name>A0A7K5UPP4_CEPOR</name>
<reference evidence="20 21" key="1">
    <citation type="submission" date="2019-09" db="EMBL/GenBank/DDBJ databases">
        <title>Bird 10,000 Genomes (B10K) Project - Family phase.</title>
        <authorList>
            <person name="Zhang G."/>
        </authorList>
    </citation>
    <scope>NUCLEOTIDE SEQUENCE [LARGE SCALE GENOMIC DNA]</scope>
    <source>
        <strain evidence="20">B10K-DU-001-01</strain>
        <tissue evidence="20">Muscle</tissue>
    </source>
</reference>
<proteinExistence type="inferred from homology"/>
<keyword evidence="5 14" id="KW-0347">Helicase</keyword>
<comment type="subcellular location">
    <subcellularLocation>
        <location evidence="1">Nucleus</location>
    </subcellularLocation>
</comment>
<dbReference type="EC" id="3.6.4.13" evidence="15"/>
<dbReference type="InterPro" id="IPR000629">
    <property type="entry name" value="RNA-helicase_DEAD-box_CS"/>
</dbReference>
<keyword evidence="21" id="KW-1185">Reference proteome</keyword>
<evidence type="ECO:0000256" key="9">
    <source>
        <dbReference type="ARBA" id="ARBA00038457"/>
    </source>
</evidence>
<feature type="domain" description="DEAD-box RNA helicase Q" evidence="19">
    <location>
        <begin position="195"/>
        <end position="223"/>
    </location>
</feature>
<dbReference type="Proteomes" id="UP000543364">
    <property type="component" value="Unassembled WGS sequence"/>
</dbReference>
<evidence type="ECO:0000256" key="3">
    <source>
        <dbReference type="ARBA" id="ARBA00022741"/>
    </source>
</evidence>
<dbReference type="AlphaFoldDB" id="A0A7K5UPP4"/>
<comment type="caution">
    <text evidence="20">The sequence shown here is derived from an EMBL/GenBank/DDBJ whole genome shotgun (WGS) entry which is preliminary data.</text>
</comment>
<dbReference type="PROSITE" id="PS51192">
    <property type="entry name" value="HELICASE_ATP_BIND_1"/>
    <property type="match status" value="1"/>
</dbReference>
<dbReference type="SMART" id="SM00490">
    <property type="entry name" value="HELICc"/>
    <property type="match status" value="1"/>
</dbReference>
<keyword evidence="3 14" id="KW-0547">Nucleotide-binding</keyword>
<evidence type="ECO:0000259" key="17">
    <source>
        <dbReference type="PROSITE" id="PS51192"/>
    </source>
</evidence>
<comment type="domain">
    <text evidence="15">The Q motif is unique to and characteristic of the DEAD box family of RNA helicases and controls ATP binding and hydrolysis.</text>
</comment>
<dbReference type="GO" id="GO:0003723">
    <property type="term" value="F:RNA binding"/>
    <property type="evidence" value="ECO:0007669"/>
    <property type="project" value="UniProtKB-UniRule"/>
</dbReference>
<evidence type="ECO:0000256" key="13">
    <source>
        <dbReference type="PROSITE-ProRule" id="PRU00552"/>
    </source>
</evidence>
<keyword evidence="6 14" id="KW-0067">ATP-binding</keyword>
<evidence type="ECO:0000256" key="12">
    <source>
        <dbReference type="ARBA" id="ARBA00064166"/>
    </source>
</evidence>
<dbReference type="Pfam" id="PF00271">
    <property type="entry name" value="Helicase_C"/>
    <property type="match status" value="1"/>
</dbReference>
<keyword evidence="8" id="KW-0539">Nucleus</keyword>
<evidence type="ECO:0000256" key="1">
    <source>
        <dbReference type="ARBA" id="ARBA00004123"/>
    </source>
</evidence>
<feature type="region of interest" description="Disordered" evidence="16">
    <location>
        <begin position="59"/>
        <end position="116"/>
    </location>
</feature>
<dbReference type="PANTHER" id="PTHR24031">
    <property type="entry name" value="RNA HELICASE"/>
    <property type="match status" value="1"/>
</dbReference>
<dbReference type="SUPFAM" id="SSF52540">
    <property type="entry name" value="P-loop containing nucleoside triphosphate hydrolases"/>
    <property type="match status" value="2"/>
</dbReference>
<feature type="compositionally biased region" description="Acidic residues" evidence="16">
    <location>
        <begin position="75"/>
        <end position="85"/>
    </location>
</feature>
<evidence type="ECO:0000259" key="18">
    <source>
        <dbReference type="PROSITE" id="PS51194"/>
    </source>
</evidence>
<evidence type="ECO:0000256" key="7">
    <source>
        <dbReference type="ARBA" id="ARBA00022884"/>
    </source>
</evidence>
<dbReference type="FunFam" id="3.40.50.300:FF:001059">
    <property type="entry name" value="ATP-dependent RNA helicase DDX24"/>
    <property type="match status" value="1"/>
</dbReference>
<dbReference type="GO" id="GO:0016787">
    <property type="term" value="F:hydrolase activity"/>
    <property type="evidence" value="ECO:0007669"/>
    <property type="project" value="UniProtKB-KW"/>
</dbReference>
<dbReference type="InterPro" id="IPR014014">
    <property type="entry name" value="RNA_helicase_DEAD_Q_motif"/>
</dbReference>
<evidence type="ECO:0000256" key="2">
    <source>
        <dbReference type="ARBA" id="ARBA00022553"/>
    </source>
</evidence>
<comment type="subunit">
    <text evidence="12">Interacts with FADD. Interacts with RIPK1; this interaction disrupts RLR signaling activation of IFN-dependent transcription factor IRF7. Interacts with NIP7. Interacts with EP300; this interaction prevents TP53 acetylation mediated by EP300.</text>
</comment>
<feature type="domain" description="Helicase ATP-binding" evidence="17">
    <location>
        <begin position="227"/>
        <end position="482"/>
    </location>
</feature>
<feature type="non-terminal residue" evidence="20">
    <location>
        <position position="797"/>
    </location>
</feature>
<feature type="short sequence motif" description="Q motif" evidence="13">
    <location>
        <begin position="195"/>
        <end position="223"/>
    </location>
</feature>
<dbReference type="PROSITE" id="PS00039">
    <property type="entry name" value="DEAD_ATP_HELICASE"/>
    <property type="match status" value="1"/>
</dbReference>
<dbReference type="CDD" id="cd18787">
    <property type="entry name" value="SF2_C_DEAD"/>
    <property type="match status" value="1"/>
</dbReference>
<dbReference type="InterPro" id="IPR001650">
    <property type="entry name" value="Helicase_C-like"/>
</dbReference>
<dbReference type="PROSITE" id="PS51194">
    <property type="entry name" value="HELICASE_CTER"/>
    <property type="match status" value="1"/>
</dbReference>
<sequence length="797" mass="89895">MKARKGGRFKSSFKWKQKGIEVIGKWKTVEIDPNLFAEEEFRDIVCLEELTEYKLVSSSKVGKVKEKKRKAGSASEEEGSEEVEEPVVPPKKKKKNKDLRSQTDKGNTPDAAEVDVLVDKEEKCSEIIKEANCEGHGHVTESTPSRKDTLKKKKKAAKNKASQAQEALPSVTSKKGKNWTTEVLSASADQKADVSAWKDLFVPEPVLQALSYLGFSAPTPIQALALPSAIRDNMDVLGAAETGSGKTLAFAIPMIHSVLQWQKSNSSTTRNDSVSKEFHQHHDEARWENEDEAEKVTHQQVEDSGDEEDASFTTGCVKVLENVEFDSGDKTQTVGSHKKRPLLGLVLTPTRELAVQVKHHIDAVAKFTGIKTAILVGGMAAQKQERVLNRKPEIVIATPGRLWELVKERHPHLSNLRQLRCLVIDEADRMVEKGHFLELSQLLEVLNDSQYNPHRQTFVFSATLTLVHQTPARVLQRKNAKKMDKKTKLELLMEKIGIKGKPKVIDLTRKEATVETLTETRIHCNTNEKDYYLYYFLLQYPGRTMVFANSIDCVKRLSSLLTILNCDPLPLHANMHQKQRLKNLERFAERESCVLLTTDVAARGLDIPNVQHVIHYQVPRTSELYVHRSGRTARAANEGLSLLLIGPDDLINFRKIYKTLGKSEELPFFPVDTKCMTSIKERMNLARQIEKAEFFNSRAKQHNSWLQQAAEALEMDLDDDMLMGKKANEQEESQKQKMLKGMKKQLKHMLSQPLFKVLMKTKYPTQSGKLLLPQTSVGISALGTVSKKQAKKKKSVK</sequence>
<dbReference type="InterPro" id="IPR027417">
    <property type="entry name" value="P-loop_NTPase"/>
</dbReference>
<keyword evidence="4 14" id="KW-0378">Hydrolase</keyword>
<keyword evidence="2" id="KW-0597">Phosphoprotein</keyword>
<dbReference type="GO" id="GO:0005634">
    <property type="term" value="C:nucleus"/>
    <property type="evidence" value="ECO:0007669"/>
    <property type="project" value="UniProtKB-SubCell"/>
</dbReference>
<evidence type="ECO:0000259" key="19">
    <source>
        <dbReference type="PROSITE" id="PS51195"/>
    </source>
</evidence>
<evidence type="ECO:0000256" key="15">
    <source>
        <dbReference type="RuleBase" id="RU365068"/>
    </source>
</evidence>
<organism evidence="20 21">
    <name type="scientific">Cephalopterus ornatus</name>
    <name type="common">Amazonian umbrellabird</name>
    <dbReference type="NCBI Taxonomy" id="114276"/>
    <lineage>
        <taxon>Eukaryota</taxon>
        <taxon>Metazoa</taxon>
        <taxon>Chordata</taxon>
        <taxon>Craniata</taxon>
        <taxon>Vertebrata</taxon>
        <taxon>Euteleostomi</taxon>
        <taxon>Archelosauria</taxon>
        <taxon>Archosauria</taxon>
        <taxon>Dinosauria</taxon>
        <taxon>Saurischia</taxon>
        <taxon>Theropoda</taxon>
        <taxon>Coelurosauria</taxon>
        <taxon>Aves</taxon>
        <taxon>Neognathae</taxon>
        <taxon>Neoaves</taxon>
        <taxon>Telluraves</taxon>
        <taxon>Australaves</taxon>
        <taxon>Passeriformes</taxon>
        <taxon>Cotingidae</taxon>
        <taxon>Cephalopterus</taxon>
    </lineage>
</organism>
<protein>
    <recommendedName>
        <fullName evidence="15">ATP-dependent RNA helicase</fullName>
        <ecNumber evidence="15">3.6.4.13</ecNumber>
    </recommendedName>
</protein>
<evidence type="ECO:0000256" key="5">
    <source>
        <dbReference type="ARBA" id="ARBA00022806"/>
    </source>
</evidence>
<comment type="function">
    <text evidence="11">ATP-dependent RNA helicase that plays a role in various aspects of RNA metabolism including pre-mRNA splicing and is thereby involved in different biological processes such as cell cycle regulation or innate immunity. Plays an inhibitory role in TP53 transcriptional activity and subsequently in TP53 controlled cell growth arrest and senescence by inhibiting its EP300 mediated acetylation. Negatively regulates cytosolic RNA-mediated innate immune signaling at least in part by affecting RIPK1/IRF7 interactions. Alternatively, possesses antiviral activity by recognizing gammaherpesvirus transcripts in the context of lytic reactivation. Plays an essential role in cell cycle regulation in vascular smooth muscle cells by interacting with and regulating FANCA (Fanconi anemia complementation group A) mRNA.</text>
</comment>
<dbReference type="GO" id="GO:0005524">
    <property type="term" value="F:ATP binding"/>
    <property type="evidence" value="ECO:0007669"/>
    <property type="project" value="UniProtKB-UniRule"/>
</dbReference>
<evidence type="ECO:0000256" key="4">
    <source>
        <dbReference type="ARBA" id="ARBA00022801"/>
    </source>
</evidence>
<dbReference type="SMART" id="SM00487">
    <property type="entry name" value="DEXDc"/>
    <property type="match status" value="1"/>
</dbReference>
<dbReference type="InterPro" id="IPR011545">
    <property type="entry name" value="DEAD/DEAH_box_helicase_dom"/>
</dbReference>
<evidence type="ECO:0000256" key="16">
    <source>
        <dbReference type="SAM" id="MobiDB-lite"/>
    </source>
</evidence>
<evidence type="ECO:0000256" key="14">
    <source>
        <dbReference type="RuleBase" id="RU000492"/>
    </source>
</evidence>
<comment type="function">
    <text evidence="15">RNA helicase.</text>
</comment>
<evidence type="ECO:0000256" key="8">
    <source>
        <dbReference type="ARBA" id="ARBA00023242"/>
    </source>
</evidence>
<dbReference type="Pfam" id="PF00270">
    <property type="entry name" value="DEAD"/>
    <property type="match status" value="1"/>
</dbReference>
<accession>A0A7K5UPP4</accession>
<feature type="non-terminal residue" evidence="20">
    <location>
        <position position="1"/>
    </location>
</feature>
<dbReference type="InterPro" id="IPR014001">
    <property type="entry name" value="Helicase_ATP-bd"/>
</dbReference>
<feature type="domain" description="Helicase C-terminal" evidence="18">
    <location>
        <begin position="532"/>
        <end position="677"/>
    </location>
</feature>
<evidence type="ECO:0000256" key="11">
    <source>
        <dbReference type="ARBA" id="ARBA00054398"/>
    </source>
</evidence>
<dbReference type="CDD" id="cd17946">
    <property type="entry name" value="DEADc_DDX24"/>
    <property type="match status" value="1"/>
</dbReference>
<dbReference type="Gene3D" id="3.40.50.300">
    <property type="entry name" value="P-loop containing nucleotide triphosphate hydrolases"/>
    <property type="match status" value="2"/>
</dbReference>
<evidence type="ECO:0000256" key="6">
    <source>
        <dbReference type="ARBA" id="ARBA00022840"/>
    </source>
</evidence>
<feature type="region of interest" description="Disordered" evidence="16">
    <location>
        <begin position="266"/>
        <end position="309"/>
    </location>
</feature>
<dbReference type="GO" id="GO:0003724">
    <property type="term" value="F:RNA helicase activity"/>
    <property type="evidence" value="ECO:0007669"/>
    <property type="project" value="UniProtKB-EC"/>
</dbReference>
<dbReference type="EMBL" id="VZRE01019234">
    <property type="protein sequence ID" value="NWU18690.1"/>
    <property type="molecule type" value="Genomic_DNA"/>
</dbReference>
<comment type="catalytic activity">
    <reaction evidence="10 15">
        <text>ATP + H2O = ADP + phosphate + H(+)</text>
        <dbReference type="Rhea" id="RHEA:13065"/>
        <dbReference type="ChEBI" id="CHEBI:15377"/>
        <dbReference type="ChEBI" id="CHEBI:15378"/>
        <dbReference type="ChEBI" id="CHEBI:30616"/>
        <dbReference type="ChEBI" id="CHEBI:43474"/>
        <dbReference type="ChEBI" id="CHEBI:456216"/>
        <dbReference type="EC" id="3.6.4.13"/>
    </reaction>
</comment>
<evidence type="ECO:0000313" key="21">
    <source>
        <dbReference type="Proteomes" id="UP000543364"/>
    </source>
</evidence>
<evidence type="ECO:0000256" key="10">
    <source>
        <dbReference type="ARBA" id="ARBA00047984"/>
    </source>
</evidence>
<dbReference type="PROSITE" id="PS51195">
    <property type="entry name" value="Q_MOTIF"/>
    <property type="match status" value="1"/>
</dbReference>
<comment type="similarity">
    <text evidence="9">Belongs to the DEAD box helicase family. DDX24/MAK5 subfamily.</text>
</comment>